<dbReference type="GO" id="GO:0006355">
    <property type="term" value="P:regulation of DNA-templated transcription"/>
    <property type="evidence" value="ECO:0007669"/>
    <property type="project" value="InterPro"/>
</dbReference>
<dbReference type="PANTHER" id="PTHR44757">
    <property type="entry name" value="DIGUANYLATE CYCLASE DGCP"/>
    <property type="match status" value="1"/>
</dbReference>
<dbReference type="GO" id="GO:0007165">
    <property type="term" value="P:signal transduction"/>
    <property type="evidence" value="ECO:0007669"/>
    <property type="project" value="InterPro"/>
</dbReference>
<evidence type="ECO:0000256" key="2">
    <source>
        <dbReference type="SAM" id="Phobius"/>
    </source>
</evidence>
<dbReference type="InterPro" id="IPR003660">
    <property type="entry name" value="HAMP_dom"/>
</dbReference>
<evidence type="ECO:0000313" key="8">
    <source>
        <dbReference type="EMBL" id="BAV34275.1"/>
    </source>
</evidence>
<dbReference type="InterPro" id="IPR000700">
    <property type="entry name" value="PAS-assoc_C"/>
</dbReference>
<feature type="transmembrane region" description="Helical" evidence="2">
    <location>
        <begin position="23"/>
        <end position="43"/>
    </location>
</feature>
<dbReference type="PANTHER" id="PTHR44757:SF4">
    <property type="entry name" value="DIGUANYLATE CYCLASE DGCE-RELATED"/>
    <property type="match status" value="1"/>
</dbReference>
<evidence type="ECO:0000259" key="5">
    <source>
        <dbReference type="PROSITE" id="PS50883"/>
    </source>
</evidence>
<dbReference type="PROSITE" id="PS50883">
    <property type="entry name" value="EAL"/>
    <property type="match status" value="1"/>
</dbReference>
<proteinExistence type="predicted"/>
<dbReference type="SUPFAM" id="SSF55785">
    <property type="entry name" value="PYP-like sensor domain (PAS domain)"/>
    <property type="match status" value="1"/>
</dbReference>
<feature type="domain" description="GGDEF" evidence="7">
    <location>
        <begin position="410"/>
        <end position="543"/>
    </location>
</feature>
<dbReference type="Pfam" id="PF00563">
    <property type="entry name" value="EAL"/>
    <property type="match status" value="1"/>
</dbReference>
<dbReference type="Proteomes" id="UP000243180">
    <property type="component" value="Chromosome"/>
</dbReference>
<dbReference type="Gene3D" id="3.30.70.270">
    <property type="match status" value="1"/>
</dbReference>
<dbReference type="InterPro" id="IPR052155">
    <property type="entry name" value="Biofilm_reg_signaling"/>
</dbReference>
<dbReference type="Pfam" id="PF00989">
    <property type="entry name" value="PAS"/>
    <property type="match status" value="1"/>
</dbReference>
<dbReference type="CDD" id="cd01949">
    <property type="entry name" value="GGDEF"/>
    <property type="match status" value="1"/>
</dbReference>
<dbReference type="CDD" id="cd00130">
    <property type="entry name" value="PAS"/>
    <property type="match status" value="1"/>
</dbReference>
<dbReference type="Gene3D" id="6.10.340.10">
    <property type="match status" value="1"/>
</dbReference>
<evidence type="ECO:0000256" key="1">
    <source>
        <dbReference type="ARBA" id="ARBA00001946"/>
    </source>
</evidence>
<sequence length="816" mass="91111">MISDPHLSARPDNDVQSSLSTKISVIVFWFMIVAGMGISFSLLHNSEARITTDYAGRANGLAYDLESFLHNQIVLSGERIEQELQGLILQYRVEAIEISLNGKSYLHGQRRPDQVLFARSFDFHPSGDKSAHRAGMSYFSFTPLHEAVAQERKQVLIYMGIVLLSFGLSLHWVLRRILTQPFQRMVQTAKSITHDETALRFPEDRTDEFGFLARFINKALDFITLKQGELREALDKVRLSEASLRAEKTLIEVTLHSIGDAVITTDAAGNIQYLNPMAEKLTGWKIDSVRGKPVRQVMQLIDEEHRRPVENPVEACLRDGHVTGSVEHVVLVRPDGSEVDVVNTAAPIRSDEGGPLIGTVLVIHDVSRAQRMAKQLAHQASHDDLTGLANRREFERILTKAVNSADPGVNEHTLCYMDLDQFKIVNDTCGHIAGDELLRQFASILRSRIRETDTVARLGGDEFGILFQHCDVDVAKRIAENLLQRVKEFRFVWKEYAFDVGVSIGLVSISSSQQSVTDIMSAADVACYAAKEAGRHRVHVFRLDDDELKQRHGEMRWVSRLNKALEEDRFRLYCQRIAPVADVNQGNPHYELLIRLLDEEGKLVPPLAFIPAAERYNLMTSIDRWVVRKAFEAFSANAGSVSGWRFSINLSGQSLCDETFMKFVIDAFGQTGVSPEQICFEITETTAVANLTQATRFIAVLKGMGCRFSLDDFGTGLSSFGYLQTLKVDYLKIDGSFVRDMTSNPVNRAVVEAANQIGHAMGMQTIAEFVENGEILRVLGEIGVNYAQGYGVAKPAPMEEIFAAANQAVQRRSTGT</sequence>
<dbReference type="SUPFAM" id="SSF158472">
    <property type="entry name" value="HAMP domain-like"/>
    <property type="match status" value="1"/>
</dbReference>
<keyword evidence="2" id="KW-0472">Membrane</keyword>
<dbReference type="SMART" id="SM00052">
    <property type="entry name" value="EAL"/>
    <property type="match status" value="1"/>
</dbReference>
<dbReference type="SMART" id="SM00267">
    <property type="entry name" value="GGDEF"/>
    <property type="match status" value="1"/>
</dbReference>
<accession>A0A1B4XHK2</accession>
<keyword evidence="2" id="KW-1133">Transmembrane helix</keyword>
<feature type="domain" description="PAS" evidence="3">
    <location>
        <begin position="247"/>
        <end position="320"/>
    </location>
</feature>
<dbReference type="SMART" id="SM00304">
    <property type="entry name" value="HAMP"/>
    <property type="match status" value="1"/>
</dbReference>
<keyword evidence="9" id="KW-1185">Reference proteome</keyword>
<keyword evidence="2" id="KW-0812">Transmembrane</keyword>
<dbReference type="Gene3D" id="3.20.20.450">
    <property type="entry name" value="EAL domain"/>
    <property type="match status" value="1"/>
</dbReference>
<reference evidence="8 9" key="1">
    <citation type="submission" date="2015-05" db="EMBL/GenBank/DDBJ databases">
        <title>Complete genome sequence of a sulfur-oxidizing gammaproteobacterium strain HA5.</title>
        <authorList>
            <person name="Miura A."/>
            <person name="Kojima H."/>
            <person name="Fukui M."/>
        </authorList>
    </citation>
    <scope>NUCLEOTIDE SEQUENCE [LARGE SCALE GENOMIC DNA]</scope>
    <source>
        <strain evidence="8 9">HA5</strain>
    </source>
</reference>
<dbReference type="SUPFAM" id="SSF55073">
    <property type="entry name" value="Nucleotide cyclase"/>
    <property type="match status" value="1"/>
</dbReference>
<dbReference type="EMBL" id="AP014879">
    <property type="protein sequence ID" value="BAV34275.1"/>
    <property type="molecule type" value="Genomic_DNA"/>
</dbReference>
<dbReference type="PROSITE" id="PS50113">
    <property type="entry name" value="PAC"/>
    <property type="match status" value="1"/>
</dbReference>
<dbReference type="InParanoid" id="A0A1B4XHK2"/>
<dbReference type="InterPro" id="IPR013767">
    <property type="entry name" value="PAS_fold"/>
</dbReference>
<dbReference type="FunFam" id="3.30.70.270:FF:000001">
    <property type="entry name" value="Diguanylate cyclase domain protein"/>
    <property type="match status" value="1"/>
</dbReference>
<dbReference type="Gene3D" id="3.30.450.20">
    <property type="entry name" value="PAS domain"/>
    <property type="match status" value="1"/>
</dbReference>
<dbReference type="InterPro" id="IPR000014">
    <property type="entry name" value="PAS"/>
</dbReference>
<dbReference type="InterPro" id="IPR001633">
    <property type="entry name" value="EAL_dom"/>
</dbReference>
<dbReference type="PROSITE" id="PS50885">
    <property type="entry name" value="HAMP"/>
    <property type="match status" value="1"/>
</dbReference>
<dbReference type="Pfam" id="PF00990">
    <property type="entry name" value="GGDEF"/>
    <property type="match status" value="1"/>
</dbReference>
<dbReference type="InterPro" id="IPR035919">
    <property type="entry name" value="EAL_sf"/>
</dbReference>
<evidence type="ECO:0000259" key="4">
    <source>
        <dbReference type="PROSITE" id="PS50113"/>
    </source>
</evidence>
<feature type="domain" description="EAL" evidence="5">
    <location>
        <begin position="554"/>
        <end position="809"/>
    </location>
</feature>
<dbReference type="InterPro" id="IPR043128">
    <property type="entry name" value="Rev_trsase/Diguanyl_cyclase"/>
</dbReference>
<dbReference type="GO" id="GO:0003824">
    <property type="term" value="F:catalytic activity"/>
    <property type="evidence" value="ECO:0007669"/>
    <property type="project" value="UniProtKB-ARBA"/>
</dbReference>
<name>A0A1B4XHK2_9GAMM</name>
<dbReference type="FunCoup" id="A0A1B4XHK2">
    <property type="interactions" value="4"/>
</dbReference>
<feature type="domain" description="PAC" evidence="4">
    <location>
        <begin position="325"/>
        <end position="378"/>
    </location>
</feature>
<dbReference type="NCBIfam" id="TIGR00254">
    <property type="entry name" value="GGDEF"/>
    <property type="match status" value="1"/>
</dbReference>
<feature type="domain" description="HAMP" evidence="6">
    <location>
        <begin position="176"/>
        <end position="228"/>
    </location>
</feature>
<dbReference type="GO" id="GO:0016020">
    <property type="term" value="C:membrane"/>
    <property type="evidence" value="ECO:0007669"/>
    <property type="project" value="InterPro"/>
</dbReference>
<dbReference type="AlphaFoldDB" id="A0A1B4XHK2"/>
<dbReference type="RefSeq" id="WP_096361040.1">
    <property type="nucleotide sequence ID" value="NZ_AP014879.1"/>
</dbReference>
<gene>
    <name evidence="8" type="ORF">SCL_1984</name>
</gene>
<dbReference type="PROSITE" id="PS50887">
    <property type="entry name" value="GGDEF"/>
    <property type="match status" value="1"/>
</dbReference>
<dbReference type="InterPro" id="IPR029787">
    <property type="entry name" value="Nucleotide_cyclase"/>
</dbReference>
<protein>
    <submittedName>
        <fullName evidence="8">Diguanylate cyclase</fullName>
    </submittedName>
</protein>
<dbReference type="InterPro" id="IPR000160">
    <property type="entry name" value="GGDEF_dom"/>
</dbReference>
<evidence type="ECO:0000259" key="3">
    <source>
        <dbReference type="PROSITE" id="PS50112"/>
    </source>
</evidence>
<organism evidence="8 9">
    <name type="scientific">Sulfuricaulis limicola</name>
    <dbReference type="NCBI Taxonomy" id="1620215"/>
    <lineage>
        <taxon>Bacteria</taxon>
        <taxon>Pseudomonadati</taxon>
        <taxon>Pseudomonadota</taxon>
        <taxon>Gammaproteobacteria</taxon>
        <taxon>Acidiferrobacterales</taxon>
        <taxon>Acidiferrobacteraceae</taxon>
        <taxon>Sulfuricaulis</taxon>
    </lineage>
</organism>
<evidence type="ECO:0000259" key="7">
    <source>
        <dbReference type="PROSITE" id="PS50887"/>
    </source>
</evidence>
<evidence type="ECO:0000259" key="6">
    <source>
        <dbReference type="PROSITE" id="PS50885"/>
    </source>
</evidence>
<evidence type="ECO:0000313" key="9">
    <source>
        <dbReference type="Proteomes" id="UP000243180"/>
    </source>
</evidence>
<dbReference type="Pfam" id="PF00672">
    <property type="entry name" value="HAMP"/>
    <property type="match status" value="1"/>
</dbReference>
<dbReference type="KEGG" id="slim:SCL_1984"/>
<dbReference type="SUPFAM" id="SSF141868">
    <property type="entry name" value="EAL domain-like"/>
    <property type="match status" value="1"/>
</dbReference>
<dbReference type="NCBIfam" id="TIGR00229">
    <property type="entry name" value="sensory_box"/>
    <property type="match status" value="1"/>
</dbReference>
<dbReference type="SMART" id="SM00091">
    <property type="entry name" value="PAS"/>
    <property type="match status" value="1"/>
</dbReference>
<dbReference type="InterPro" id="IPR035965">
    <property type="entry name" value="PAS-like_dom_sf"/>
</dbReference>
<comment type="cofactor">
    <cofactor evidence="1">
        <name>Mg(2+)</name>
        <dbReference type="ChEBI" id="CHEBI:18420"/>
    </cofactor>
</comment>
<dbReference type="OrthoDB" id="9787514at2"/>
<dbReference type="CDD" id="cd01948">
    <property type="entry name" value="EAL"/>
    <property type="match status" value="1"/>
</dbReference>
<feature type="transmembrane region" description="Helical" evidence="2">
    <location>
        <begin position="155"/>
        <end position="174"/>
    </location>
</feature>
<dbReference type="PROSITE" id="PS50112">
    <property type="entry name" value="PAS"/>
    <property type="match status" value="1"/>
</dbReference>